<keyword evidence="1" id="KW-0472">Membrane</keyword>
<evidence type="ECO:0000313" key="2">
    <source>
        <dbReference type="EMBL" id="GAI40821.1"/>
    </source>
</evidence>
<protein>
    <submittedName>
        <fullName evidence="2">Uncharacterized protein</fullName>
    </submittedName>
</protein>
<dbReference type="AlphaFoldDB" id="X1PEB5"/>
<feature type="transmembrane region" description="Helical" evidence="1">
    <location>
        <begin position="118"/>
        <end position="141"/>
    </location>
</feature>
<sequence>MDEYEVNEGGALAAPKGEVSGEIEALEEATKKVGALFSPEGIIMLSMALLVDGGELLFEFIPGAGQIISIAIDIFAVLFFGFWMWFFRSKRAKITPKAAVSRAKVLQWGKRMKWLRPLCFLIELIPIGSSFLPFWILIVYLELVYE</sequence>
<dbReference type="EMBL" id="BARV01033039">
    <property type="protein sequence ID" value="GAI40821.1"/>
    <property type="molecule type" value="Genomic_DNA"/>
</dbReference>
<reference evidence="2" key="1">
    <citation type="journal article" date="2014" name="Front. Microbiol.">
        <title>High frequency of phylogenetically diverse reductive dehalogenase-homologous genes in deep subseafloor sedimentary metagenomes.</title>
        <authorList>
            <person name="Kawai M."/>
            <person name="Futagami T."/>
            <person name="Toyoda A."/>
            <person name="Takaki Y."/>
            <person name="Nishi S."/>
            <person name="Hori S."/>
            <person name="Arai W."/>
            <person name="Tsubouchi T."/>
            <person name="Morono Y."/>
            <person name="Uchiyama I."/>
            <person name="Ito T."/>
            <person name="Fujiyama A."/>
            <person name="Inagaki F."/>
            <person name="Takami H."/>
        </authorList>
    </citation>
    <scope>NUCLEOTIDE SEQUENCE</scope>
    <source>
        <strain evidence="2">Expedition CK06-06</strain>
    </source>
</reference>
<evidence type="ECO:0000256" key="1">
    <source>
        <dbReference type="SAM" id="Phobius"/>
    </source>
</evidence>
<comment type="caution">
    <text evidence="2">The sequence shown here is derived from an EMBL/GenBank/DDBJ whole genome shotgun (WGS) entry which is preliminary data.</text>
</comment>
<name>X1PEB5_9ZZZZ</name>
<organism evidence="2">
    <name type="scientific">marine sediment metagenome</name>
    <dbReference type="NCBI Taxonomy" id="412755"/>
    <lineage>
        <taxon>unclassified sequences</taxon>
        <taxon>metagenomes</taxon>
        <taxon>ecological metagenomes</taxon>
    </lineage>
</organism>
<gene>
    <name evidence="2" type="ORF">S06H3_51998</name>
</gene>
<accession>X1PEB5</accession>
<proteinExistence type="predicted"/>
<keyword evidence="1" id="KW-0812">Transmembrane</keyword>
<keyword evidence="1" id="KW-1133">Transmembrane helix</keyword>
<feature type="transmembrane region" description="Helical" evidence="1">
    <location>
        <begin position="67"/>
        <end position="87"/>
    </location>
</feature>